<dbReference type="SUPFAM" id="SSF51735">
    <property type="entry name" value="NAD(P)-binding Rossmann-fold domains"/>
    <property type="match status" value="1"/>
</dbReference>
<dbReference type="PANTHER" id="PTHR10366:SF579">
    <property type="entry name" value="3-BETA HYDROXYSTEROID DEHYDROGENASE_ISOMERASE FAMILY PROTEIN (AFU_ORTHOLOGUE AFUA_3G02250)"/>
    <property type="match status" value="1"/>
</dbReference>
<accession>A0A177TKL2</accession>
<reference evidence="4" key="2">
    <citation type="journal article" date="2019" name="IMA Fungus">
        <title>Genome sequencing and comparison of five Tilletia species to identify candidate genes for the detection of regulated species infecting wheat.</title>
        <authorList>
            <person name="Nguyen H.D.T."/>
            <person name="Sultana T."/>
            <person name="Kesanakurti P."/>
            <person name="Hambleton S."/>
        </authorList>
    </citation>
    <scope>NUCLEOTIDE SEQUENCE</scope>
    <source>
        <strain evidence="4">DAOMC 236416</strain>
    </source>
</reference>
<evidence type="ECO:0000313" key="4">
    <source>
        <dbReference type="EMBL" id="KAE8259851.1"/>
    </source>
</evidence>
<comment type="caution">
    <text evidence="4">The sequence shown here is derived from an EMBL/GenBank/DDBJ whole genome shotgun (WGS) entry which is preliminary data.</text>
</comment>
<protein>
    <recommendedName>
        <fullName evidence="3">3-beta hydroxysteroid dehydrogenase/isomerase domain-containing protein</fullName>
    </recommendedName>
</protein>
<dbReference type="GO" id="GO:0006694">
    <property type="term" value="P:steroid biosynthetic process"/>
    <property type="evidence" value="ECO:0007669"/>
    <property type="project" value="InterPro"/>
</dbReference>
<dbReference type="EMBL" id="LWDF02000024">
    <property type="protein sequence ID" value="KAE8259851.1"/>
    <property type="molecule type" value="Genomic_DNA"/>
</dbReference>
<dbReference type="GO" id="GO:0016616">
    <property type="term" value="F:oxidoreductase activity, acting on the CH-OH group of donors, NAD or NADP as acceptor"/>
    <property type="evidence" value="ECO:0007669"/>
    <property type="project" value="InterPro"/>
</dbReference>
<dbReference type="Pfam" id="PF01073">
    <property type="entry name" value="3Beta_HSD"/>
    <property type="match status" value="1"/>
</dbReference>
<dbReference type="InterPro" id="IPR036291">
    <property type="entry name" value="NAD(P)-bd_dom_sf"/>
</dbReference>
<sequence>MAPSTSAPVLVTGPTGFIGANVALELLRHGYRVRGTVRSQKKFDELAAQPEFAKFRDHFEAVVVEDLVTGDFSEAVKGVEVVVHTASPFSLSTENPEETYLKPAVEGTKNVVRAAVKTGTVRNIVVTSSFASVLSMDDGLPFAEPAPRTYTEKDWNRATYEDAIKSDVPGFAYCASKKFAEQAAYDVVKESGSSIKVATLCPPMVLGPYVHVVDKLDNLNESSGQLWQVVSGKCGKDLPPTAFPAVADVRALAAAHRLAFERDQEGRFLIFNGGYDWAHVVDLARKNFPEQAKQTPEPKDSDRILDNPKLFTIDNTRSKELLGVEYKSVDQVFKDAIGQLYREQAEGK</sequence>
<evidence type="ECO:0000313" key="5">
    <source>
        <dbReference type="Proteomes" id="UP000077521"/>
    </source>
</evidence>
<dbReference type="AlphaFoldDB" id="A0A177TKL2"/>
<evidence type="ECO:0000256" key="1">
    <source>
        <dbReference type="ARBA" id="ARBA00023002"/>
    </source>
</evidence>
<dbReference type="PANTHER" id="PTHR10366">
    <property type="entry name" value="NAD DEPENDENT EPIMERASE/DEHYDRATASE"/>
    <property type="match status" value="1"/>
</dbReference>
<comment type="similarity">
    <text evidence="2">Belongs to the NAD(P)-dependent epimerase/dehydratase family. Dihydroflavonol-4-reductase subfamily.</text>
</comment>
<dbReference type="InterPro" id="IPR002225">
    <property type="entry name" value="3Beta_OHSteriod_DH/Estase"/>
</dbReference>
<name>A0A177TKL2_9BASI</name>
<dbReference type="Gene3D" id="3.40.50.720">
    <property type="entry name" value="NAD(P)-binding Rossmann-like Domain"/>
    <property type="match status" value="1"/>
</dbReference>
<dbReference type="InterPro" id="IPR050425">
    <property type="entry name" value="NAD(P)_dehydrat-like"/>
</dbReference>
<dbReference type="Proteomes" id="UP000077521">
    <property type="component" value="Unassembled WGS sequence"/>
</dbReference>
<feature type="domain" description="3-beta hydroxysteroid dehydrogenase/isomerase" evidence="3">
    <location>
        <begin position="10"/>
        <end position="233"/>
    </location>
</feature>
<evidence type="ECO:0000259" key="3">
    <source>
        <dbReference type="Pfam" id="PF01073"/>
    </source>
</evidence>
<keyword evidence="1" id="KW-0560">Oxidoreductase</keyword>
<evidence type="ECO:0000256" key="2">
    <source>
        <dbReference type="ARBA" id="ARBA00023445"/>
    </source>
</evidence>
<keyword evidence="5" id="KW-1185">Reference proteome</keyword>
<proteinExistence type="inferred from homology"/>
<reference evidence="4" key="1">
    <citation type="submission" date="2016-04" db="EMBL/GenBank/DDBJ databases">
        <authorList>
            <person name="Nguyen H.D."/>
            <person name="Samba Siva P."/>
            <person name="Cullis J."/>
            <person name="Levesque C.A."/>
            <person name="Hambleton S."/>
        </authorList>
    </citation>
    <scope>NUCLEOTIDE SEQUENCE</scope>
    <source>
        <strain evidence="4">DAOMC 236416</strain>
    </source>
</reference>
<organism evidence="4 5">
    <name type="scientific">Tilletia indica</name>
    <dbReference type="NCBI Taxonomy" id="43049"/>
    <lineage>
        <taxon>Eukaryota</taxon>
        <taxon>Fungi</taxon>
        <taxon>Dikarya</taxon>
        <taxon>Basidiomycota</taxon>
        <taxon>Ustilaginomycotina</taxon>
        <taxon>Exobasidiomycetes</taxon>
        <taxon>Tilletiales</taxon>
        <taxon>Tilletiaceae</taxon>
        <taxon>Tilletia</taxon>
    </lineage>
</organism>
<gene>
    <name evidence="4" type="ORF">A4X13_0g736</name>
</gene>